<organism evidence="1 2">
    <name type="scientific">Mycena sanguinolenta</name>
    <dbReference type="NCBI Taxonomy" id="230812"/>
    <lineage>
        <taxon>Eukaryota</taxon>
        <taxon>Fungi</taxon>
        <taxon>Dikarya</taxon>
        <taxon>Basidiomycota</taxon>
        <taxon>Agaricomycotina</taxon>
        <taxon>Agaricomycetes</taxon>
        <taxon>Agaricomycetidae</taxon>
        <taxon>Agaricales</taxon>
        <taxon>Marasmiineae</taxon>
        <taxon>Mycenaceae</taxon>
        <taxon>Mycena</taxon>
    </lineage>
</organism>
<dbReference type="EMBL" id="JACAZH010000012">
    <property type="protein sequence ID" value="KAF7353248.1"/>
    <property type="molecule type" value="Genomic_DNA"/>
</dbReference>
<comment type="caution">
    <text evidence="1">The sequence shown here is derived from an EMBL/GenBank/DDBJ whole genome shotgun (WGS) entry which is preliminary data.</text>
</comment>
<reference evidence="1" key="1">
    <citation type="submission" date="2020-05" db="EMBL/GenBank/DDBJ databases">
        <title>Mycena genomes resolve the evolution of fungal bioluminescence.</title>
        <authorList>
            <person name="Tsai I.J."/>
        </authorList>
    </citation>
    <scope>NUCLEOTIDE SEQUENCE</scope>
    <source>
        <strain evidence="1">160909Yilan</strain>
    </source>
</reference>
<dbReference type="Proteomes" id="UP000623467">
    <property type="component" value="Unassembled WGS sequence"/>
</dbReference>
<keyword evidence="2" id="KW-1185">Reference proteome</keyword>
<accession>A0A8H7CZL5</accession>
<name>A0A8H7CZL5_9AGAR</name>
<evidence type="ECO:0000313" key="1">
    <source>
        <dbReference type="EMBL" id="KAF7353248.1"/>
    </source>
</evidence>
<gene>
    <name evidence="1" type="ORF">MSAN_01512600</name>
</gene>
<sequence>MFIESSQVASEALVERAITRAVKGVPGMDLLYISADPRPGNHPGKQTDFRTIRRGDLKLLKEVRLSTESGVVSRQSRGVDVRRIHHAEIRGDPGIVTVAVYQGDGAEEEWRKHIATYESIWDPRIMQLHGLVSGNGLYAMVFHDELIPYAQFLRRFKHSPVLSTYISGYCSTQFWEATHFISRVSRKPLPVTHSASLCVLLALTSIHRTVSTCQDGYNPEQASSVSTSLKNVTLDAPDSEDMIISSLSQDQYHELCCQPSIAQRHWFQVSTEHPIGPGIFQPDSQYGTCVRIMEPLQILPEEELHWENYGRAPDELLPNLWIRYDSHRTNALLLELRLRFWERGIPKAWLAQANCIFAELEEGAHIEDYICIGYLQLNLQIANKHYIPKGYLFVCPPRDLCTSNEAHANLYQWPACPAYWSLDPSGADRLSTEDAKSLGFPAIHIETGMYGYSWDHSVYEGLRRFHEGKGFDPDSREVARRLRYPLYEVLSDCTPFPAREVNNEPYSWRCKQDDPALCRSLSHNL</sequence>
<proteinExistence type="predicted"/>
<dbReference type="OrthoDB" id="2947740at2759"/>
<protein>
    <submittedName>
        <fullName evidence="1">Uncharacterized protein</fullName>
    </submittedName>
</protein>
<evidence type="ECO:0000313" key="2">
    <source>
        <dbReference type="Proteomes" id="UP000623467"/>
    </source>
</evidence>
<dbReference type="AlphaFoldDB" id="A0A8H7CZL5"/>